<dbReference type="Proteomes" id="UP000193986">
    <property type="component" value="Unassembled WGS sequence"/>
</dbReference>
<feature type="region of interest" description="Disordered" evidence="1">
    <location>
        <begin position="1"/>
        <end position="29"/>
    </location>
</feature>
<dbReference type="AlphaFoldDB" id="A0A1Y2AM05"/>
<evidence type="ECO:0000313" key="2">
    <source>
        <dbReference type="EMBL" id="ORY23619.1"/>
    </source>
</evidence>
<sequence>MEDPLQHSRRLPRPLPATSDHSSIRRAPISVDQDPSVSTAVLYILSRKKGIVTCSASGCPVTVNLDIGASSIIRDKWETVQFACSLKHLRLLLPNLHLTTMIFEAKIGSVRIMEDSDRIATTLSSNRIALLCSLHSHSPRKIMNLLQGAILLENDKFSCVTCVLDNRERASLGLTKDR</sequence>
<proteinExistence type="predicted"/>
<comment type="caution">
    <text evidence="2">The sequence shown here is derived from an EMBL/GenBank/DDBJ whole genome shotgun (WGS) entry which is preliminary data.</text>
</comment>
<name>A0A1Y2AM05_9TREE</name>
<evidence type="ECO:0000313" key="3">
    <source>
        <dbReference type="Proteomes" id="UP000193986"/>
    </source>
</evidence>
<dbReference type="InParanoid" id="A0A1Y2AM05"/>
<dbReference type="EMBL" id="MCFC01000077">
    <property type="protein sequence ID" value="ORY23619.1"/>
    <property type="molecule type" value="Genomic_DNA"/>
</dbReference>
<accession>A0A1Y2AM05</accession>
<keyword evidence="3" id="KW-1185">Reference proteome</keyword>
<organism evidence="2 3">
    <name type="scientific">Naematelia encephala</name>
    <dbReference type="NCBI Taxonomy" id="71784"/>
    <lineage>
        <taxon>Eukaryota</taxon>
        <taxon>Fungi</taxon>
        <taxon>Dikarya</taxon>
        <taxon>Basidiomycota</taxon>
        <taxon>Agaricomycotina</taxon>
        <taxon>Tremellomycetes</taxon>
        <taxon>Tremellales</taxon>
        <taxon>Naemateliaceae</taxon>
        <taxon>Naematelia</taxon>
    </lineage>
</organism>
<gene>
    <name evidence="2" type="ORF">BCR39DRAFT_346296</name>
</gene>
<reference evidence="2 3" key="1">
    <citation type="submission" date="2016-07" db="EMBL/GenBank/DDBJ databases">
        <title>Pervasive Adenine N6-methylation of Active Genes in Fungi.</title>
        <authorList>
            <consortium name="DOE Joint Genome Institute"/>
            <person name="Mondo S.J."/>
            <person name="Dannebaum R.O."/>
            <person name="Kuo R.C."/>
            <person name="Labutti K."/>
            <person name="Haridas S."/>
            <person name="Kuo A."/>
            <person name="Salamov A."/>
            <person name="Ahrendt S.R."/>
            <person name="Lipzen A."/>
            <person name="Sullivan W."/>
            <person name="Andreopoulos W.B."/>
            <person name="Clum A."/>
            <person name="Lindquist E."/>
            <person name="Daum C."/>
            <person name="Ramamoorthy G.K."/>
            <person name="Gryganskyi A."/>
            <person name="Culley D."/>
            <person name="Magnuson J.K."/>
            <person name="James T.Y."/>
            <person name="O'Malley M.A."/>
            <person name="Stajich J.E."/>
            <person name="Spatafora J.W."/>
            <person name="Visel A."/>
            <person name="Grigoriev I.V."/>
        </authorList>
    </citation>
    <scope>NUCLEOTIDE SEQUENCE [LARGE SCALE GENOMIC DNA]</scope>
    <source>
        <strain evidence="2 3">68-887.2</strain>
    </source>
</reference>
<evidence type="ECO:0000256" key="1">
    <source>
        <dbReference type="SAM" id="MobiDB-lite"/>
    </source>
</evidence>
<protein>
    <submittedName>
        <fullName evidence="2">Uncharacterized protein</fullName>
    </submittedName>
</protein>